<feature type="chain" id="PRO_5003124598" description="Pheophorbide a oxygenase domain-containing protein" evidence="3">
    <location>
        <begin position="22"/>
        <end position="417"/>
    </location>
</feature>
<sequence>MNLRVKTFPRVLSMLLKLITAYEVKNNLIQQIHVLPPRGLQEQRLEMLSGSIVATLEVLITCSGSRKRRFFSTDVAADGMLLMEFFPNLTKIVVNKFTLTIFYYNYKQQHIDMQLFTDDPSTPGLMLSSSMGTCTWTTSRSGGPCSACSCCKPSAWHAEKGGHVISHLLDSGSSGGNAACHPLSTPLLWGGVASRCGGHGCKTGGGWARIQSENRDGSRTILALFSTPIRPGWTRLVGQQIMVSSPDNEGGGRSVVGFVGSKMLPVWLAHLLGPLFLHQDLLFLHYQERAVMRQQLERKLKQQQRQQREGEEAAAASDVEGTDLSLPPPQYFTPGTADKAVAAWCTWLTKFAGGDVTYAPAGNGVLSVVLHAAGWLVGSWEGLGLLVVAAVAAGVVLVTTKLEQMMHKYEFSHADNH</sequence>
<evidence type="ECO:0000256" key="2">
    <source>
        <dbReference type="SAM" id="Phobius"/>
    </source>
</evidence>
<dbReference type="AlphaFoldDB" id="D8UJV5"/>
<feature type="domain" description="Pheophorbide a oxygenase" evidence="4">
    <location>
        <begin position="211"/>
        <end position="295"/>
    </location>
</feature>
<reference evidence="5 6" key="1">
    <citation type="journal article" date="2010" name="Science">
        <title>Genomic analysis of organismal complexity in the multicellular green alga Volvox carteri.</title>
        <authorList>
            <person name="Prochnik S.E."/>
            <person name="Umen J."/>
            <person name="Nedelcu A.M."/>
            <person name="Hallmann A."/>
            <person name="Miller S.M."/>
            <person name="Nishii I."/>
            <person name="Ferris P."/>
            <person name="Kuo A."/>
            <person name="Mitros T."/>
            <person name="Fritz-Laylin L.K."/>
            <person name="Hellsten U."/>
            <person name="Chapman J."/>
            <person name="Simakov O."/>
            <person name="Rensing S.A."/>
            <person name="Terry A."/>
            <person name="Pangilinan J."/>
            <person name="Kapitonov V."/>
            <person name="Jurka J."/>
            <person name="Salamov A."/>
            <person name="Shapiro H."/>
            <person name="Schmutz J."/>
            <person name="Grimwood J."/>
            <person name="Lindquist E."/>
            <person name="Lucas S."/>
            <person name="Grigoriev I.V."/>
            <person name="Schmitt R."/>
            <person name="Kirk D."/>
            <person name="Rokhsar D.S."/>
        </authorList>
    </citation>
    <scope>NUCLEOTIDE SEQUENCE [LARGE SCALE GENOMIC DNA]</scope>
    <source>
        <strain evidence="6">f. Nagariensis / Eve</strain>
    </source>
</reference>
<evidence type="ECO:0000313" key="5">
    <source>
        <dbReference type="EMBL" id="EFJ39988.1"/>
    </source>
</evidence>
<dbReference type="InParanoid" id="D8UJV5"/>
<dbReference type="InterPro" id="IPR013626">
    <property type="entry name" value="PaO"/>
</dbReference>
<name>D8UJV5_VOLCA</name>
<feature type="transmembrane region" description="Helical" evidence="2">
    <location>
        <begin position="375"/>
        <end position="398"/>
    </location>
</feature>
<feature type="region of interest" description="Disordered" evidence="1">
    <location>
        <begin position="302"/>
        <end position="324"/>
    </location>
</feature>
<proteinExistence type="predicted"/>
<dbReference type="KEGG" id="vcn:VOLCADRAFT_100268"/>
<keyword evidence="2" id="KW-0812">Transmembrane</keyword>
<evidence type="ECO:0000313" key="6">
    <source>
        <dbReference type="Proteomes" id="UP000001058"/>
    </source>
</evidence>
<evidence type="ECO:0000259" key="4">
    <source>
        <dbReference type="Pfam" id="PF08417"/>
    </source>
</evidence>
<dbReference type="Pfam" id="PF08417">
    <property type="entry name" value="PaO"/>
    <property type="match status" value="1"/>
</dbReference>
<keyword evidence="2" id="KW-0472">Membrane</keyword>
<protein>
    <recommendedName>
        <fullName evidence="4">Pheophorbide a oxygenase domain-containing protein</fullName>
    </recommendedName>
</protein>
<dbReference type="RefSeq" id="XP_002958953.1">
    <property type="nucleotide sequence ID" value="XM_002958907.1"/>
</dbReference>
<organism evidence="6">
    <name type="scientific">Volvox carteri f. nagariensis</name>
    <dbReference type="NCBI Taxonomy" id="3068"/>
    <lineage>
        <taxon>Eukaryota</taxon>
        <taxon>Viridiplantae</taxon>
        <taxon>Chlorophyta</taxon>
        <taxon>core chlorophytes</taxon>
        <taxon>Chlorophyceae</taxon>
        <taxon>CS clade</taxon>
        <taxon>Chlamydomonadales</taxon>
        <taxon>Volvocaceae</taxon>
        <taxon>Volvox</taxon>
    </lineage>
</organism>
<dbReference type="GO" id="GO:0010277">
    <property type="term" value="F:chlorophyllide a oxygenase activity"/>
    <property type="evidence" value="ECO:0007669"/>
    <property type="project" value="InterPro"/>
</dbReference>
<keyword evidence="3" id="KW-0732">Signal</keyword>
<accession>D8UJV5</accession>
<evidence type="ECO:0000256" key="1">
    <source>
        <dbReference type="SAM" id="MobiDB-lite"/>
    </source>
</evidence>
<dbReference type="Proteomes" id="UP000001058">
    <property type="component" value="Unassembled WGS sequence"/>
</dbReference>
<feature type="signal peptide" evidence="3">
    <location>
        <begin position="1"/>
        <end position="21"/>
    </location>
</feature>
<dbReference type="GeneID" id="9625630"/>
<dbReference type="EMBL" id="GL378432">
    <property type="protein sequence ID" value="EFJ39988.1"/>
    <property type="molecule type" value="Genomic_DNA"/>
</dbReference>
<gene>
    <name evidence="5" type="ORF">VOLCADRAFT_100268</name>
</gene>
<feature type="compositionally biased region" description="Basic and acidic residues" evidence="1">
    <location>
        <begin position="302"/>
        <end position="311"/>
    </location>
</feature>
<keyword evidence="6" id="KW-1185">Reference proteome</keyword>
<evidence type="ECO:0000256" key="3">
    <source>
        <dbReference type="SAM" id="SignalP"/>
    </source>
</evidence>
<keyword evidence="2" id="KW-1133">Transmembrane helix</keyword>